<keyword evidence="1" id="KW-1133">Transmembrane helix</keyword>
<dbReference type="AlphaFoldDB" id="A0AA46P2K8"/>
<keyword evidence="1" id="KW-0472">Membrane</keyword>
<dbReference type="RefSeq" id="WP_263599630.1">
    <property type="nucleotide sequence ID" value="NZ_CP107027.1"/>
</dbReference>
<evidence type="ECO:0000256" key="1">
    <source>
        <dbReference type="SAM" id="Phobius"/>
    </source>
</evidence>
<feature type="transmembrane region" description="Helical" evidence="1">
    <location>
        <begin position="12"/>
        <end position="31"/>
    </location>
</feature>
<proteinExistence type="predicted"/>
<feature type="transmembrane region" description="Helical" evidence="1">
    <location>
        <begin position="75"/>
        <end position="97"/>
    </location>
</feature>
<dbReference type="EMBL" id="CP107027">
    <property type="protein sequence ID" value="UYG95366.1"/>
    <property type="molecule type" value="Genomic_DNA"/>
</dbReference>
<dbReference type="Proteomes" id="UP001163104">
    <property type="component" value="Chromosome"/>
</dbReference>
<gene>
    <name evidence="2" type="ORF">OD459_24850</name>
</gene>
<sequence>MGRIELKVFTFISFRIAIANVIIWPISLWIWSVTSSEILDSIMRVFVILAFLGSVFAIPLSIVSLFSKEQLSKRILALLINFSPISLIGYALMMEIIDEFLGNAP</sequence>
<reference evidence="2" key="1">
    <citation type="submission" date="2022-10" db="EMBL/GenBank/DDBJ databases">
        <title>Mechanism of multi-heavy metal repair in Cytobacillus Firmus M7.</title>
        <authorList>
            <person name="Li X."/>
            <person name="Yu C."/>
        </authorList>
    </citation>
    <scope>NUCLEOTIDE SEQUENCE</scope>
    <source>
        <strain evidence="2">M7</strain>
    </source>
</reference>
<evidence type="ECO:0000313" key="3">
    <source>
        <dbReference type="Proteomes" id="UP001163104"/>
    </source>
</evidence>
<accession>A0AA46P2K8</accession>
<feature type="transmembrane region" description="Helical" evidence="1">
    <location>
        <begin position="43"/>
        <end position="63"/>
    </location>
</feature>
<keyword evidence="2" id="KW-0012">Acyltransferase</keyword>
<keyword evidence="1" id="KW-0812">Transmembrane</keyword>
<protein>
    <submittedName>
        <fullName evidence="2">2-acyl-glycerophospho-ethanolamine acyltransferase</fullName>
    </submittedName>
</protein>
<keyword evidence="2" id="KW-0808">Transferase</keyword>
<dbReference type="GO" id="GO:0016746">
    <property type="term" value="F:acyltransferase activity"/>
    <property type="evidence" value="ECO:0007669"/>
    <property type="project" value="UniProtKB-KW"/>
</dbReference>
<organism evidence="2 3">
    <name type="scientific">Cytobacillus firmus</name>
    <name type="common">Bacillus firmus</name>
    <dbReference type="NCBI Taxonomy" id="1399"/>
    <lineage>
        <taxon>Bacteria</taxon>
        <taxon>Bacillati</taxon>
        <taxon>Bacillota</taxon>
        <taxon>Bacilli</taxon>
        <taxon>Bacillales</taxon>
        <taxon>Bacillaceae</taxon>
        <taxon>Cytobacillus</taxon>
    </lineage>
</organism>
<evidence type="ECO:0000313" key="2">
    <source>
        <dbReference type="EMBL" id="UYG95366.1"/>
    </source>
</evidence>
<name>A0AA46P2K8_CYTFI</name>